<dbReference type="EMBL" id="LS423452">
    <property type="protein sequence ID" value="SPS04543.1"/>
    <property type="molecule type" value="Genomic_DNA"/>
</dbReference>
<keyword evidence="3 6" id="KW-0560">Oxidoreductase</keyword>
<evidence type="ECO:0000313" key="6">
    <source>
        <dbReference type="EMBL" id="SPS04543.1"/>
    </source>
</evidence>
<dbReference type="InterPro" id="IPR013785">
    <property type="entry name" value="Aldolase_TIM"/>
</dbReference>
<dbReference type="InterPro" id="IPR045247">
    <property type="entry name" value="Oye-like"/>
</dbReference>
<feature type="region of interest" description="Disordered" evidence="4">
    <location>
        <begin position="66"/>
        <end position="91"/>
    </location>
</feature>
<dbReference type="CDD" id="cd02933">
    <property type="entry name" value="OYE_like_FMN"/>
    <property type="match status" value="1"/>
</dbReference>
<dbReference type="GO" id="GO:0005829">
    <property type="term" value="C:cytosol"/>
    <property type="evidence" value="ECO:0007669"/>
    <property type="project" value="UniProtKB-ARBA"/>
</dbReference>
<comment type="cofactor">
    <cofactor evidence="1">
        <name>FMN</name>
        <dbReference type="ChEBI" id="CHEBI:58210"/>
    </cofactor>
</comment>
<dbReference type="PANTHER" id="PTHR22893">
    <property type="entry name" value="NADH OXIDOREDUCTASE-RELATED"/>
    <property type="match status" value="1"/>
</dbReference>
<feature type="domain" description="NADH:flavin oxidoreductase/NADH oxidase N-terminal" evidence="5">
    <location>
        <begin position="118"/>
        <end position="435"/>
    </location>
</feature>
<dbReference type="EC" id="1.-.-.-" evidence="6"/>
<gene>
    <name evidence="6" type="ORF">NITFAB_0132</name>
</gene>
<name>A0A2X0QR96_9PROT</name>
<dbReference type="Gene3D" id="3.20.20.70">
    <property type="entry name" value="Aldolase class I"/>
    <property type="match status" value="1"/>
</dbReference>
<dbReference type="SUPFAM" id="SSF51395">
    <property type="entry name" value="FMN-linked oxidoreductases"/>
    <property type="match status" value="1"/>
</dbReference>
<accession>A0A2X0QR96</accession>
<feature type="compositionally biased region" description="Basic and acidic residues" evidence="4">
    <location>
        <begin position="12"/>
        <end position="23"/>
    </location>
</feature>
<evidence type="ECO:0000259" key="5">
    <source>
        <dbReference type="Pfam" id="PF00724"/>
    </source>
</evidence>
<proteinExistence type="inferred from homology"/>
<feature type="region of interest" description="Disordered" evidence="4">
    <location>
        <begin position="1"/>
        <end position="51"/>
    </location>
</feature>
<evidence type="ECO:0000256" key="4">
    <source>
        <dbReference type="SAM" id="MobiDB-lite"/>
    </source>
</evidence>
<evidence type="ECO:0000256" key="2">
    <source>
        <dbReference type="ARBA" id="ARBA00005979"/>
    </source>
</evidence>
<comment type="similarity">
    <text evidence="2">Belongs to the NADH:flavin oxidoreductase/NADH oxidase family.</text>
</comment>
<organism evidence="6">
    <name type="scientific">Candidatus Nitrotoga fabula</name>
    <dbReference type="NCBI Taxonomy" id="2182327"/>
    <lineage>
        <taxon>Bacteria</taxon>
        <taxon>Pseudomonadati</taxon>
        <taxon>Pseudomonadota</taxon>
        <taxon>Betaproteobacteria</taxon>
        <taxon>Nitrosomonadales</taxon>
        <taxon>Gallionellaceae</taxon>
        <taxon>Candidatus Nitrotoga</taxon>
    </lineage>
</organism>
<dbReference type="AlphaFoldDB" id="A0A2X0QR96"/>
<dbReference type="GO" id="GO:0016628">
    <property type="term" value="F:oxidoreductase activity, acting on the CH-CH group of donors, NAD or NADP as acceptor"/>
    <property type="evidence" value="ECO:0007669"/>
    <property type="project" value="UniProtKB-ARBA"/>
</dbReference>
<dbReference type="InterPro" id="IPR001155">
    <property type="entry name" value="OxRdtase_FMN_N"/>
</dbReference>
<dbReference type="Pfam" id="PF00724">
    <property type="entry name" value="Oxidored_FMN"/>
    <property type="match status" value="1"/>
</dbReference>
<dbReference type="FunFam" id="3.20.20.70:FF:000059">
    <property type="entry name" value="N-ethylmaleimide reductase, FMN-linked"/>
    <property type="match status" value="1"/>
</dbReference>
<evidence type="ECO:0000256" key="1">
    <source>
        <dbReference type="ARBA" id="ARBA00001917"/>
    </source>
</evidence>
<sequence>MYPYYSDEPMVNDDKHLSSDDKLASSADQQVSASGSTRPKKEIPLIPMDDWDLDENPPLIPAYTDVPKALNENPNPIADPRNYPKKKPVQRETYPSGWTDISHIMPPEIHPLYRKAWLGSLQLNNRIVMAPMTRNRAGLGNVPTVMNATYYSQRCSAGLIISEPTQVSDQGIGYPATPGISTEEQIEGWKMVTARVHRSGGKIFMNLSHAGRISHPLWQPFQGLPVAPSAIKPEGEVFTPKGMMPFETPRALETAEIPSIVEQYRQAAKNAEDAWMDGLEIDAANGYLLDQFLRDSTNQRADEYGGSIENRCRLLLEVIQAVCSVYPAQKVGVRLSPVNPQNDISDSTPQETFEYVVEQLNRFNLAYIHVVEEQPSEFDFKRLRSLFRGQYMANGGYDAVRAEAAIDQRTADFVSFGALFIANPDLPLRLRERRDFNVPDTTTFYGGDAAGYIDYYPLPY</sequence>
<dbReference type="PANTHER" id="PTHR22893:SF91">
    <property type="entry name" value="NADPH DEHYDROGENASE 2-RELATED"/>
    <property type="match status" value="1"/>
</dbReference>
<evidence type="ECO:0000256" key="3">
    <source>
        <dbReference type="ARBA" id="ARBA00023002"/>
    </source>
</evidence>
<protein>
    <submittedName>
        <fullName evidence="6">N-ethylmaleimide reductase (Modular protein)</fullName>
        <ecNumber evidence="6">1.-.-.-</ecNumber>
    </submittedName>
</protein>
<dbReference type="GO" id="GO:0010181">
    <property type="term" value="F:FMN binding"/>
    <property type="evidence" value="ECO:0007669"/>
    <property type="project" value="InterPro"/>
</dbReference>
<reference evidence="6" key="1">
    <citation type="submission" date="2018-05" db="EMBL/GenBank/DDBJ databases">
        <authorList>
            <person name="Lanie J.A."/>
            <person name="Ng W.-L."/>
            <person name="Kazmierczak K.M."/>
            <person name="Andrzejewski T.M."/>
            <person name="Davidsen T.M."/>
            <person name="Wayne K.J."/>
            <person name="Tettelin H."/>
            <person name="Glass J.I."/>
            <person name="Rusch D."/>
            <person name="Podicherti R."/>
            <person name="Tsui H.-C.T."/>
            <person name="Winkler M.E."/>
        </authorList>
    </citation>
    <scope>NUCLEOTIDE SEQUENCE</scope>
    <source>
        <strain evidence="6">KNB</strain>
    </source>
</reference>